<feature type="transmembrane region" description="Helical" evidence="7">
    <location>
        <begin position="365"/>
        <end position="388"/>
    </location>
</feature>
<dbReference type="PANTHER" id="PTHR30572">
    <property type="entry name" value="MEMBRANE COMPONENT OF TRANSPORTER-RELATED"/>
    <property type="match status" value="1"/>
</dbReference>
<comment type="similarity">
    <text evidence="6">Belongs to the ABC-4 integral membrane protein family.</text>
</comment>
<keyword evidence="3 7" id="KW-0812">Transmembrane</keyword>
<dbReference type="InterPro" id="IPR025857">
    <property type="entry name" value="MacB_PCD"/>
</dbReference>
<reference evidence="10" key="1">
    <citation type="submission" date="2020-10" db="EMBL/GenBank/DDBJ databases">
        <authorList>
            <person name="Gilroy R."/>
        </authorList>
    </citation>
    <scope>NUCLEOTIDE SEQUENCE</scope>
    <source>
        <strain evidence="10">F6-4510</strain>
    </source>
</reference>
<evidence type="ECO:0000259" key="8">
    <source>
        <dbReference type="Pfam" id="PF02687"/>
    </source>
</evidence>
<dbReference type="PANTHER" id="PTHR30572:SF4">
    <property type="entry name" value="ABC TRANSPORTER PERMEASE YTRF"/>
    <property type="match status" value="1"/>
</dbReference>
<dbReference type="AlphaFoldDB" id="A0A9D9DZJ4"/>
<accession>A0A9D9DZJ4</accession>
<evidence type="ECO:0000259" key="9">
    <source>
        <dbReference type="Pfam" id="PF12704"/>
    </source>
</evidence>
<evidence type="ECO:0000313" key="11">
    <source>
        <dbReference type="Proteomes" id="UP000823611"/>
    </source>
</evidence>
<feature type="domain" description="MacB-like periplasmic core" evidence="9">
    <location>
        <begin position="21"/>
        <end position="246"/>
    </location>
</feature>
<dbReference type="Proteomes" id="UP000823611">
    <property type="component" value="Unassembled WGS sequence"/>
</dbReference>
<comment type="subcellular location">
    <subcellularLocation>
        <location evidence="1">Cell membrane</location>
        <topology evidence="1">Multi-pass membrane protein</topology>
    </subcellularLocation>
</comment>
<evidence type="ECO:0000256" key="2">
    <source>
        <dbReference type="ARBA" id="ARBA00022475"/>
    </source>
</evidence>
<sequence length="405" mass="44241">MNIFECIKSSFRNVFSNKMRTLLTMLGIIIGISSVILIVSIGKGSQAQIEEEFESFSVGSLTLGMSTSTDIETRDMLTMEDYYTLKGIDGVSYVSPTYSGSNTYIKLLDPKETKSASVTGATWDLQYIDKPTILYGRYISKNDVDMRTKVAVINDTTALKVFGKCSEDVIGEQISLKTWKGTSKFSVIGILENSNASTETQYSDEYPESIVIPVSTAMRLYGTDYVTGFTILTDNTDNVDYMKNVITSTLEREHNNEDKYYIQDTAELVESINSILSYVTLFISFVAGISLLVGGIGVMNIMMVTVTERTREIGIRKSIGAKNKDIRIQFMAEALILTGTGGILGLIIGYGGALLVGNIVDIEPVMSISSIVIAVGISMGIGIVFGVAPANKASKLDPIECLRYE</sequence>
<feature type="transmembrane region" description="Helical" evidence="7">
    <location>
        <begin position="21"/>
        <end position="42"/>
    </location>
</feature>
<evidence type="ECO:0000256" key="5">
    <source>
        <dbReference type="ARBA" id="ARBA00023136"/>
    </source>
</evidence>
<feature type="transmembrane region" description="Helical" evidence="7">
    <location>
        <begin position="275"/>
        <end position="307"/>
    </location>
</feature>
<proteinExistence type="inferred from homology"/>
<keyword evidence="4 7" id="KW-1133">Transmembrane helix</keyword>
<keyword evidence="5 7" id="KW-0472">Membrane</keyword>
<dbReference type="Pfam" id="PF12704">
    <property type="entry name" value="MacB_PCD"/>
    <property type="match status" value="1"/>
</dbReference>
<feature type="domain" description="ABC3 transporter permease C-terminal" evidence="8">
    <location>
        <begin position="285"/>
        <end position="398"/>
    </location>
</feature>
<dbReference type="GO" id="GO:0022857">
    <property type="term" value="F:transmembrane transporter activity"/>
    <property type="evidence" value="ECO:0007669"/>
    <property type="project" value="TreeGrafter"/>
</dbReference>
<evidence type="ECO:0000256" key="4">
    <source>
        <dbReference type="ARBA" id="ARBA00022989"/>
    </source>
</evidence>
<evidence type="ECO:0000256" key="1">
    <source>
        <dbReference type="ARBA" id="ARBA00004651"/>
    </source>
</evidence>
<evidence type="ECO:0000256" key="7">
    <source>
        <dbReference type="SAM" id="Phobius"/>
    </source>
</evidence>
<feature type="transmembrane region" description="Helical" evidence="7">
    <location>
        <begin position="328"/>
        <end position="353"/>
    </location>
</feature>
<organism evidence="10 11">
    <name type="scientific">Candidatus Fimicola merdigallinarum</name>
    <dbReference type="NCBI Taxonomy" id="2840819"/>
    <lineage>
        <taxon>Bacteria</taxon>
        <taxon>Bacillati</taxon>
        <taxon>Bacillota</taxon>
        <taxon>Clostridia</taxon>
        <taxon>Lachnospirales</taxon>
        <taxon>Lachnospiraceae</taxon>
        <taxon>Lachnospiraceae incertae sedis</taxon>
        <taxon>Candidatus Fimicola</taxon>
    </lineage>
</organism>
<dbReference type="EMBL" id="JADIMX010000058">
    <property type="protein sequence ID" value="MBO8434279.1"/>
    <property type="molecule type" value="Genomic_DNA"/>
</dbReference>
<dbReference type="InterPro" id="IPR003838">
    <property type="entry name" value="ABC3_permease_C"/>
</dbReference>
<gene>
    <name evidence="10" type="ORF">IAC55_03020</name>
</gene>
<dbReference type="Pfam" id="PF02687">
    <property type="entry name" value="FtsX"/>
    <property type="match status" value="1"/>
</dbReference>
<evidence type="ECO:0000256" key="3">
    <source>
        <dbReference type="ARBA" id="ARBA00022692"/>
    </source>
</evidence>
<evidence type="ECO:0000256" key="6">
    <source>
        <dbReference type="ARBA" id="ARBA00038076"/>
    </source>
</evidence>
<dbReference type="InterPro" id="IPR050250">
    <property type="entry name" value="Macrolide_Exporter_MacB"/>
</dbReference>
<reference evidence="10" key="2">
    <citation type="journal article" date="2021" name="PeerJ">
        <title>Extensive microbial diversity within the chicken gut microbiome revealed by metagenomics and culture.</title>
        <authorList>
            <person name="Gilroy R."/>
            <person name="Ravi A."/>
            <person name="Getino M."/>
            <person name="Pursley I."/>
            <person name="Horton D.L."/>
            <person name="Alikhan N.F."/>
            <person name="Baker D."/>
            <person name="Gharbi K."/>
            <person name="Hall N."/>
            <person name="Watson M."/>
            <person name="Adriaenssens E.M."/>
            <person name="Foster-Nyarko E."/>
            <person name="Jarju S."/>
            <person name="Secka A."/>
            <person name="Antonio M."/>
            <person name="Oren A."/>
            <person name="Chaudhuri R.R."/>
            <person name="La Ragione R."/>
            <person name="Hildebrand F."/>
            <person name="Pallen M.J."/>
        </authorList>
    </citation>
    <scope>NUCLEOTIDE SEQUENCE</scope>
    <source>
        <strain evidence="10">F6-4510</strain>
    </source>
</reference>
<evidence type="ECO:0000313" key="10">
    <source>
        <dbReference type="EMBL" id="MBO8434279.1"/>
    </source>
</evidence>
<comment type="caution">
    <text evidence="10">The sequence shown here is derived from an EMBL/GenBank/DDBJ whole genome shotgun (WGS) entry which is preliminary data.</text>
</comment>
<protein>
    <submittedName>
        <fullName evidence="10">ABC transporter permease</fullName>
    </submittedName>
</protein>
<dbReference type="GO" id="GO:0005886">
    <property type="term" value="C:plasma membrane"/>
    <property type="evidence" value="ECO:0007669"/>
    <property type="project" value="UniProtKB-SubCell"/>
</dbReference>
<name>A0A9D9DZJ4_9FIRM</name>
<keyword evidence="2" id="KW-1003">Cell membrane</keyword>